<evidence type="ECO:0000256" key="1">
    <source>
        <dbReference type="ARBA" id="ARBA00000707"/>
    </source>
</evidence>
<comment type="caution">
    <text evidence="7">Lacks conserved residue(s) required for the propagation of feature annotation.</text>
</comment>
<keyword evidence="5 8" id="KW-0378">Hydrolase</keyword>
<evidence type="ECO:0000259" key="9">
    <source>
        <dbReference type="PROSITE" id="PS52048"/>
    </source>
</evidence>
<proteinExistence type="inferred from homology"/>
<sequence>MASEHATVNKDGVKTFIPLENNPEVMSHLASLLGVSPSLTFHDIYSLDDNDLLAQIPRPVNALLFVCPGTVYTRSREAENSSMPAYTGCGEEEAVIWFRQTIGHACGLIALLHSICNGPNRKYIMPGSLLDGLLCQAITLQPDDRAALLYNSPSLALAHAEAARKGDTEAPTNLNQDFHHFIAFVKGSDSHLWELNGGMKGPVDRGTLTESEDVLSEGALSMGMRTILDKANGEYGFSIVAIAEETV</sequence>
<dbReference type="STRING" id="264951.A0A443HY70"/>
<keyword evidence="6 8" id="KW-0788">Thiol protease</keyword>
<evidence type="ECO:0000256" key="7">
    <source>
        <dbReference type="PROSITE-ProRule" id="PRU01393"/>
    </source>
</evidence>
<dbReference type="Pfam" id="PF01088">
    <property type="entry name" value="Peptidase_C12"/>
    <property type="match status" value="1"/>
</dbReference>
<dbReference type="GO" id="GO:0004843">
    <property type="term" value="F:cysteine-type deubiquitinase activity"/>
    <property type="evidence" value="ECO:0007669"/>
    <property type="project" value="UniProtKB-EC"/>
</dbReference>
<dbReference type="GO" id="GO:0016579">
    <property type="term" value="P:protein deubiquitination"/>
    <property type="evidence" value="ECO:0007669"/>
    <property type="project" value="TreeGrafter"/>
</dbReference>
<dbReference type="Gene3D" id="3.40.532.10">
    <property type="entry name" value="Peptidase C12, ubiquitin carboxyl-terminal hydrolase"/>
    <property type="match status" value="1"/>
</dbReference>
<evidence type="ECO:0000313" key="11">
    <source>
        <dbReference type="Proteomes" id="UP000283841"/>
    </source>
</evidence>
<dbReference type="InterPro" id="IPR001578">
    <property type="entry name" value="Peptidase_C12_UCH"/>
</dbReference>
<accession>A0A443HY70</accession>
<dbReference type="OrthoDB" id="427186at2759"/>
<comment type="similarity">
    <text evidence="2 7 8">Belongs to the peptidase C12 family.</text>
</comment>
<dbReference type="PRINTS" id="PR00707">
    <property type="entry name" value="UBCTHYDRLASE"/>
</dbReference>
<dbReference type="VEuPathDB" id="FungiDB:C8Q69DRAFT_505676"/>
<dbReference type="GeneID" id="39602007"/>
<dbReference type="PANTHER" id="PTHR10589">
    <property type="entry name" value="UBIQUITIN CARBOXYL-TERMINAL HYDROLASE"/>
    <property type="match status" value="1"/>
</dbReference>
<keyword evidence="11" id="KW-1185">Reference proteome</keyword>
<protein>
    <recommendedName>
        <fullName evidence="8">Ubiquitin carboxyl-terminal hydrolase</fullName>
        <ecNumber evidence="8">3.4.19.12</ecNumber>
    </recommendedName>
</protein>
<keyword evidence="4 8" id="KW-0833">Ubl conjugation pathway</keyword>
<dbReference type="Proteomes" id="UP000283841">
    <property type="component" value="Unassembled WGS sequence"/>
</dbReference>
<dbReference type="RefSeq" id="XP_028486437.1">
    <property type="nucleotide sequence ID" value="XM_028632730.1"/>
</dbReference>
<keyword evidence="3 8" id="KW-0645">Protease</keyword>
<evidence type="ECO:0000256" key="6">
    <source>
        <dbReference type="ARBA" id="ARBA00022807"/>
    </source>
</evidence>
<evidence type="ECO:0000256" key="8">
    <source>
        <dbReference type="RuleBase" id="RU361215"/>
    </source>
</evidence>
<gene>
    <name evidence="10" type="ORF">C8Q69DRAFT_505676</name>
</gene>
<organism evidence="10 11">
    <name type="scientific">Byssochlamys spectabilis</name>
    <name type="common">Paecilomyces variotii</name>
    <dbReference type="NCBI Taxonomy" id="264951"/>
    <lineage>
        <taxon>Eukaryota</taxon>
        <taxon>Fungi</taxon>
        <taxon>Dikarya</taxon>
        <taxon>Ascomycota</taxon>
        <taxon>Pezizomycotina</taxon>
        <taxon>Eurotiomycetes</taxon>
        <taxon>Eurotiomycetidae</taxon>
        <taxon>Eurotiales</taxon>
        <taxon>Thermoascaceae</taxon>
        <taxon>Paecilomyces</taxon>
    </lineage>
</organism>
<dbReference type="AlphaFoldDB" id="A0A443HY70"/>
<evidence type="ECO:0000256" key="5">
    <source>
        <dbReference type="ARBA" id="ARBA00022801"/>
    </source>
</evidence>
<feature type="domain" description="UCH catalytic" evidence="9">
    <location>
        <begin position="15"/>
        <end position="244"/>
    </location>
</feature>
<evidence type="ECO:0000313" key="10">
    <source>
        <dbReference type="EMBL" id="RWQ96792.1"/>
    </source>
</evidence>
<dbReference type="PANTHER" id="PTHR10589:SF17">
    <property type="entry name" value="UBIQUITIN CARBOXYL-TERMINAL HYDROLASE"/>
    <property type="match status" value="1"/>
</dbReference>
<dbReference type="EC" id="3.4.19.12" evidence="8"/>
<dbReference type="InterPro" id="IPR036959">
    <property type="entry name" value="Peptidase_C12_UCH_sf"/>
</dbReference>
<dbReference type="GO" id="GO:0005737">
    <property type="term" value="C:cytoplasm"/>
    <property type="evidence" value="ECO:0007669"/>
    <property type="project" value="TreeGrafter"/>
</dbReference>
<dbReference type="CDD" id="cd09616">
    <property type="entry name" value="Peptidase_C12_UCH_L1_L3"/>
    <property type="match status" value="1"/>
</dbReference>
<dbReference type="EMBL" id="RCNU01000003">
    <property type="protein sequence ID" value="RWQ96792.1"/>
    <property type="molecule type" value="Genomic_DNA"/>
</dbReference>
<dbReference type="SUPFAM" id="SSF54001">
    <property type="entry name" value="Cysteine proteinases"/>
    <property type="match status" value="1"/>
</dbReference>
<dbReference type="InterPro" id="IPR038765">
    <property type="entry name" value="Papain-like_cys_pep_sf"/>
</dbReference>
<reference evidence="10 11" key="1">
    <citation type="journal article" date="2018" name="Front. Microbiol.">
        <title>Genomic and genetic insights into a cosmopolitan fungus, Paecilomyces variotii (Eurotiales).</title>
        <authorList>
            <person name="Urquhart A.S."/>
            <person name="Mondo S.J."/>
            <person name="Makela M.R."/>
            <person name="Hane J.K."/>
            <person name="Wiebenga A."/>
            <person name="He G."/>
            <person name="Mihaltcheva S."/>
            <person name="Pangilinan J."/>
            <person name="Lipzen A."/>
            <person name="Barry K."/>
            <person name="de Vries R.P."/>
            <person name="Grigoriev I.V."/>
            <person name="Idnurm A."/>
        </authorList>
    </citation>
    <scope>NUCLEOTIDE SEQUENCE [LARGE SCALE GENOMIC DNA]</scope>
    <source>
        <strain evidence="10 11">CBS 101075</strain>
    </source>
</reference>
<evidence type="ECO:0000256" key="3">
    <source>
        <dbReference type="ARBA" id="ARBA00022670"/>
    </source>
</evidence>
<comment type="caution">
    <text evidence="10">The sequence shown here is derived from an EMBL/GenBank/DDBJ whole genome shotgun (WGS) entry which is preliminary data.</text>
</comment>
<dbReference type="PROSITE" id="PS52048">
    <property type="entry name" value="UCH_DOMAIN"/>
    <property type="match status" value="1"/>
</dbReference>
<evidence type="ECO:0000256" key="4">
    <source>
        <dbReference type="ARBA" id="ARBA00022786"/>
    </source>
</evidence>
<dbReference type="GO" id="GO:0006511">
    <property type="term" value="P:ubiquitin-dependent protein catabolic process"/>
    <property type="evidence" value="ECO:0007669"/>
    <property type="project" value="UniProtKB-UniRule"/>
</dbReference>
<evidence type="ECO:0000256" key="2">
    <source>
        <dbReference type="ARBA" id="ARBA00009326"/>
    </source>
</evidence>
<comment type="catalytic activity">
    <reaction evidence="1 8">
        <text>Thiol-dependent hydrolysis of ester, thioester, amide, peptide and isopeptide bonds formed by the C-terminal Gly of ubiquitin (a 76-residue protein attached to proteins as an intracellular targeting signal).</text>
        <dbReference type="EC" id="3.4.19.12"/>
    </reaction>
</comment>
<name>A0A443HY70_BYSSP</name>